<keyword evidence="2 4" id="KW-0238">DNA-binding</keyword>
<dbReference type="Pfam" id="PF17754">
    <property type="entry name" value="TetR_C_14"/>
    <property type="match status" value="1"/>
</dbReference>
<dbReference type="Gene3D" id="1.10.10.60">
    <property type="entry name" value="Homeodomain-like"/>
    <property type="match status" value="1"/>
</dbReference>
<evidence type="ECO:0000259" key="5">
    <source>
        <dbReference type="PROSITE" id="PS50977"/>
    </source>
</evidence>
<evidence type="ECO:0000256" key="2">
    <source>
        <dbReference type="ARBA" id="ARBA00023125"/>
    </source>
</evidence>
<accession>A0ABX2F8G8</accession>
<protein>
    <submittedName>
        <fullName evidence="6">HTH-type transcriptional regulator BetI</fullName>
    </submittedName>
</protein>
<dbReference type="PROSITE" id="PS01081">
    <property type="entry name" value="HTH_TETR_1"/>
    <property type="match status" value="1"/>
</dbReference>
<evidence type="ECO:0000313" key="6">
    <source>
        <dbReference type="EMBL" id="NRN67641.1"/>
    </source>
</evidence>
<reference evidence="6 7" key="1">
    <citation type="submission" date="2020-01" db="EMBL/GenBank/DDBJ databases">
        <title>Kibdelosporangium persica a novel Actinomycetes from a hot desert in Iran.</title>
        <authorList>
            <person name="Safaei N."/>
            <person name="Zaburannyi N."/>
            <person name="Mueller R."/>
            <person name="Wink J."/>
        </authorList>
    </citation>
    <scope>NUCLEOTIDE SEQUENCE [LARGE SCALE GENOMIC DNA]</scope>
    <source>
        <strain evidence="6 7">4NS15</strain>
    </source>
</reference>
<dbReference type="PROSITE" id="PS50977">
    <property type="entry name" value="HTH_TETR_2"/>
    <property type="match status" value="1"/>
</dbReference>
<dbReference type="InterPro" id="IPR001647">
    <property type="entry name" value="HTH_TetR"/>
</dbReference>
<dbReference type="Proteomes" id="UP000763557">
    <property type="component" value="Unassembled WGS sequence"/>
</dbReference>
<organism evidence="6 7">
    <name type="scientific">Kibdelosporangium persicum</name>
    <dbReference type="NCBI Taxonomy" id="2698649"/>
    <lineage>
        <taxon>Bacteria</taxon>
        <taxon>Bacillati</taxon>
        <taxon>Actinomycetota</taxon>
        <taxon>Actinomycetes</taxon>
        <taxon>Pseudonocardiales</taxon>
        <taxon>Pseudonocardiaceae</taxon>
        <taxon>Kibdelosporangium</taxon>
    </lineage>
</organism>
<evidence type="ECO:0000256" key="4">
    <source>
        <dbReference type="PROSITE-ProRule" id="PRU00335"/>
    </source>
</evidence>
<feature type="DNA-binding region" description="H-T-H motif" evidence="4">
    <location>
        <begin position="39"/>
        <end position="58"/>
    </location>
</feature>
<keyword evidence="1" id="KW-0805">Transcription regulation</keyword>
<dbReference type="PANTHER" id="PTHR30055:SF238">
    <property type="entry name" value="MYCOFACTOCIN BIOSYNTHESIS TRANSCRIPTIONAL REGULATOR MFTR-RELATED"/>
    <property type="match status" value="1"/>
</dbReference>
<comment type="caution">
    <text evidence="6">The sequence shown here is derived from an EMBL/GenBank/DDBJ whole genome shotgun (WGS) entry which is preliminary data.</text>
</comment>
<evidence type="ECO:0000256" key="1">
    <source>
        <dbReference type="ARBA" id="ARBA00023015"/>
    </source>
</evidence>
<dbReference type="PRINTS" id="PR00455">
    <property type="entry name" value="HTHTETR"/>
</dbReference>
<dbReference type="PANTHER" id="PTHR30055">
    <property type="entry name" value="HTH-TYPE TRANSCRIPTIONAL REGULATOR RUTR"/>
    <property type="match status" value="1"/>
</dbReference>
<gene>
    <name evidence="6" type="ORF">GC106_48810</name>
</gene>
<dbReference type="EMBL" id="JAAATY010000015">
    <property type="protein sequence ID" value="NRN67641.1"/>
    <property type="molecule type" value="Genomic_DNA"/>
</dbReference>
<sequence length="215" mass="23407">MTEGEPPLGLRERKKRETRAKLVKIAIRLAAERGLENVTVDDIAAEAGVSARTFFNYFPAKEDVILHADPDPIGQTRRIAAALLAAPAGLSPVRAVAHAMRPYIDEVDDDRDQWLARITIIERDPALMVRMFATHKESERILVDAVAERTGLDASGDFYPMLLFKVVGGAMQAATQRWHELGGSVRLAELFDAAIETIAAGLPVPVGTAVLEGKT</sequence>
<dbReference type="Gene3D" id="1.10.357.10">
    <property type="entry name" value="Tetracycline Repressor, domain 2"/>
    <property type="match status" value="1"/>
</dbReference>
<dbReference type="Pfam" id="PF00440">
    <property type="entry name" value="TetR_N"/>
    <property type="match status" value="1"/>
</dbReference>
<dbReference type="RefSeq" id="WP_246366701.1">
    <property type="nucleotide sequence ID" value="NZ_CBCSGW010000001.1"/>
</dbReference>
<proteinExistence type="predicted"/>
<evidence type="ECO:0000256" key="3">
    <source>
        <dbReference type="ARBA" id="ARBA00023163"/>
    </source>
</evidence>
<keyword evidence="7" id="KW-1185">Reference proteome</keyword>
<dbReference type="SUPFAM" id="SSF46689">
    <property type="entry name" value="Homeodomain-like"/>
    <property type="match status" value="1"/>
</dbReference>
<keyword evidence="3" id="KW-0804">Transcription</keyword>
<evidence type="ECO:0000313" key="7">
    <source>
        <dbReference type="Proteomes" id="UP000763557"/>
    </source>
</evidence>
<dbReference type="InterPro" id="IPR009057">
    <property type="entry name" value="Homeodomain-like_sf"/>
</dbReference>
<name>A0ABX2F8G8_9PSEU</name>
<dbReference type="InterPro" id="IPR023772">
    <property type="entry name" value="DNA-bd_HTH_TetR-type_CS"/>
</dbReference>
<feature type="domain" description="HTH tetR-type" evidence="5">
    <location>
        <begin position="16"/>
        <end position="76"/>
    </location>
</feature>
<dbReference type="InterPro" id="IPR050109">
    <property type="entry name" value="HTH-type_TetR-like_transc_reg"/>
</dbReference>
<dbReference type="InterPro" id="IPR041347">
    <property type="entry name" value="MftR_C"/>
</dbReference>